<name>A0A0R2CVK2_9LACO</name>
<dbReference type="PANTHER" id="PTHR43232:SF2">
    <property type="entry name" value="MOLYBDENUM COFACTOR BIOSYNTHESIS PROTEIN B"/>
    <property type="match status" value="1"/>
</dbReference>
<dbReference type="Pfam" id="PF00994">
    <property type="entry name" value="MoCF_biosynth"/>
    <property type="match status" value="1"/>
</dbReference>
<dbReference type="UniPathway" id="UPA00344"/>
<accession>A0A0R2CVK2</accession>
<proteinExistence type="inferred from homology"/>
<dbReference type="EMBL" id="AYYI01000068">
    <property type="protein sequence ID" value="KRM95445.1"/>
    <property type="molecule type" value="Genomic_DNA"/>
</dbReference>
<comment type="similarity">
    <text evidence="3 6">Belongs to the MoaB/Mog family.</text>
</comment>
<keyword evidence="9" id="KW-1185">Reference proteome</keyword>
<dbReference type="PROSITE" id="PS01078">
    <property type="entry name" value="MOCF_BIOSYNTHESIS_1"/>
    <property type="match status" value="1"/>
</dbReference>
<dbReference type="PATRIC" id="fig|1423796.3.peg.2148"/>
<dbReference type="PANTHER" id="PTHR43232">
    <property type="entry name" value="MOLYBDENUM COFACTOR BIOSYNTHESIS PROTEIN B"/>
    <property type="match status" value="1"/>
</dbReference>
<gene>
    <name evidence="8" type="ORF">FC24_GL002119</name>
</gene>
<dbReference type="InterPro" id="IPR036425">
    <property type="entry name" value="MoaB/Mog-like_dom_sf"/>
</dbReference>
<dbReference type="Gene3D" id="3.40.980.10">
    <property type="entry name" value="MoaB/Mog-like domain"/>
    <property type="match status" value="1"/>
</dbReference>
<dbReference type="CDD" id="cd00886">
    <property type="entry name" value="MogA_MoaB"/>
    <property type="match status" value="1"/>
</dbReference>
<keyword evidence="5 6" id="KW-0501">Molybdenum cofactor biosynthesis</keyword>
<feature type="domain" description="MoaB/Mog" evidence="7">
    <location>
        <begin position="5"/>
        <end position="149"/>
    </location>
</feature>
<dbReference type="InterPro" id="IPR001453">
    <property type="entry name" value="MoaB/Mog_dom"/>
</dbReference>
<dbReference type="InterPro" id="IPR008284">
    <property type="entry name" value="MoCF_biosynth_CS"/>
</dbReference>
<evidence type="ECO:0000256" key="1">
    <source>
        <dbReference type="ARBA" id="ARBA00003487"/>
    </source>
</evidence>
<dbReference type="AlphaFoldDB" id="A0A0R2CVK2"/>
<comment type="function">
    <text evidence="1 6">May be involved in the biosynthesis of molybdopterin.</text>
</comment>
<evidence type="ECO:0000256" key="4">
    <source>
        <dbReference type="ARBA" id="ARBA00015262"/>
    </source>
</evidence>
<dbReference type="SMART" id="SM00852">
    <property type="entry name" value="MoCF_biosynth"/>
    <property type="match status" value="1"/>
</dbReference>
<reference evidence="8 9" key="1">
    <citation type="journal article" date="2015" name="Genome Announc.">
        <title>Expanding the biotechnology potential of lactobacilli through comparative genomics of 213 strains and associated genera.</title>
        <authorList>
            <person name="Sun Z."/>
            <person name="Harris H.M."/>
            <person name="McCann A."/>
            <person name="Guo C."/>
            <person name="Argimon S."/>
            <person name="Zhang W."/>
            <person name="Yang X."/>
            <person name="Jeffery I.B."/>
            <person name="Cooney J.C."/>
            <person name="Kagawa T.F."/>
            <person name="Liu W."/>
            <person name="Song Y."/>
            <person name="Salvetti E."/>
            <person name="Wrobel A."/>
            <person name="Rasinkangas P."/>
            <person name="Parkhill J."/>
            <person name="Rea M.C."/>
            <person name="O'Sullivan O."/>
            <person name="Ritari J."/>
            <person name="Douillard F.P."/>
            <person name="Paul Ross R."/>
            <person name="Yang R."/>
            <person name="Briner A.E."/>
            <person name="Felis G.E."/>
            <person name="de Vos W.M."/>
            <person name="Barrangou R."/>
            <person name="Klaenhammer T.R."/>
            <person name="Caufield P.W."/>
            <person name="Cui Y."/>
            <person name="Zhang H."/>
            <person name="O'Toole P.W."/>
        </authorList>
    </citation>
    <scope>NUCLEOTIDE SEQUENCE [LARGE SCALE GENOMIC DNA]</scope>
    <source>
        <strain evidence="8 9">DSM 20253</strain>
    </source>
</reference>
<evidence type="ECO:0000256" key="5">
    <source>
        <dbReference type="ARBA" id="ARBA00023150"/>
    </source>
</evidence>
<dbReference type="Proteomes" id="UP000051638">
    <property type="component" value="Unassembled WGS sequence"/>
</dbReference>
<dbReference type="SUPFAM" id="SSF53218">
    <property type="entry name" value="Molybdenum cofactor biosynthesis proteins"/>
    <property type="match status" value="1"/>
</dbReference>
<evidence type="ECO:0000256" key="6">
    <source>
        <dbReference type="PIRNR" id="PIRNR006443"/>
    </source>
</evidence>
<dbReference type="InterPro" id="IPR012245">
    <property type="entry name" value="MoaB"/>
</dbReference>
<evidence type="ECO:0000313" key="9">
    <source>
        <dbReference type="Proteomes" id="UP000051638"/>
    </source>
</evidence>
<comment type="pathway">
    <text evidence="2 6">Cofactor biosynthesis; molybdopterin biosynthesis.</text>
</comment>
<dbReference type="GO" id="GO:0005829">
    <property type="term" value="C:cytosol"/>
    <property type="evidence" value="ECO:0007669"/>
    <property type="project" value="TreeGrafter"/>
</dbReference>
<comment type="caution">
    <text evidence="8">The sequence shown here is derived from an EMBL/GenBank/DDBJ whole genome shotgun (WGS) entry which is preliminary data.</text>
</comment>
<sequence>MINAAILTISDTRTLDNDKSGQIIATALATAKVTVKQRLVVRDDIVAIQSAFLQLEQANPDLIITNGGTGIARRDVTIPALKPLLPVIIPGFGEHFRQLSFAEIGTHALASRAIAGFNVRQQLCFVLPGSTNACHTAVQQLILPELKHLLFERRK</sequence>
<evidence type="ECO:0000256" key="2">
    <source>
        <dbReference type="ARBA" id="ARBA00005046"/>
    </source>
</evidence>
<dbReference type="NCBIfam" id="TIGR00177">
    <property type="entry name" value="molyb_syn"/>
    <property type="match status" value="1"/>
</dbReference>
<dbReference type="GO" id="GO:0006777">
    <property type="term" value="P:Mo-molybdopterin cofactor biosynthetic process"/>
    <property type="evidence" value="ECO:0007669"/>
    <property type="project" value="UniProtKB-UniRule"/>
</dbReference>
<dbReference type="OrthoDB" id="9784492at2"/>
<dbReference type="STRING" id="1423796.FC24_GL002119"/>
<dbReference type="RefSeq" id="WP_057874452.1">
    <property type="nucleotide sequence ID" value="NZ_AYYI01000068.1"/>
</dbReference>
<protein>
    <recommendedName>
        <fullName evidence="4 6">Molybdenum cofactor biosynthesis protein B</fullName>
    </recommendedName>
</protein>
<evidence type="ECO:0000259" key="7">
    <source>
        <dbReference type="SMART" id="SM00852"/>
    </source>
</evidence>
<evidence type="ECO:0000313" key="8">
    <source>
        <dbReference type="EMBL" id="KRM95445.1"/>
    </source>
</evidence>
<dbReference type="PIRSF" id="PIRSF006443">
    <property type="entry name" value="MoaB"/>
    <property type="match status" value="1"/>
</dbReference>
<organism evidence="8 9">
    <name type="scientific">Loigolactobacillus rennini DSM 20253</name>
    <dbReference type="NCBI Taxonomy" id="1423796"/>
    <lineage>
        <taxon>Bacteria</taxon>
        <taxon>Bacillati</taxon>
        <taxon>Bacillota</taxon>
        <taxon>Bacilli</taxon>
        <taxon>Lactobacillales</taxon>
        <taxon>Lactobacillaceae</taxon>
        <taxon>Loigolactobacillus</taxon>
    </lineage>
</organism>
<evidence type="ECO:0000256" key="3">
    <source>
        <dbReference type="ARBA" id="ARBA00006112"/>
    </source>
</evidence>